<dbReference type="GO" id="GO:0016616">
    <property type="term" value="F:oxidoreductase activity, acting on the CH-OH group of donors, NAD or NADP as acceptor"/>
    <property type="evidence" value="ECO:0007669"/>
    <property type="project" value="TreeGrafter"/>
</dbReference>
<keyword evidence="5" id="KW-1185">Reference proteome</keyword>
<comment type="caution">
    <text evidence="4">The sequence shown here is derived from an EMBL/GenBank/DDBJ whole genome shotgun (WGS) entry which is preliminary data.</text>
</comment>
<gene>
    <name evidence="4" type="ORF">F990_02193</name>
</gene>
<dbReference type="Proteomes" id="UP000017404">
    <property type="component" value="Unassembled WGS sequence"/>
</dbReference>
<proteinExistence type="inferred from homology"/>
<organism evidence="4 5">
    <name type="scientific">Acinetobacter tjernbergiae DSM 14971 = CIP 107465</name>
    <dbReference type="NCBI Taxonomy" id="1120928"/>
    <lineage>
        <taxon>Bacteria</taxon>
        <taxon>Pseudomonadati</taxon>
        <taxon>Pseudomonadota</taxon>
        <taxon>Gammaproteobacteria</taxon>
        <taxon>Moraxellales</taxon>
        <taxon>Moraxellaceae</taxon>
        <taxon>Acinetobacter</taxon>
    </lineage>
</organism>
<dbReference type="InterPro" id="IPR036291">
    <property type="entry name" value="NAD(P)-bd_dom_sf"/>
</dbReference>
<dbReference type="eggNOG" id="COG1028">
    <property type="taxonomic scope" value="Bacteria"/>
</dbReference>
<keyword evidence="2" id="KW-0560">Oxidoreductase</keyword>
<evidence type="ECO:0008006" key="6">
    <source>
        <dbReference type="Google" id="ProtNLM"/>
    </source>
</evidence>
<dbReference type="Pfam" id="PF00106">
    <property type="entry name" value="adh_short"/>
    <property type="match status" value="1"/>
</dbReference>
<dbReference type="PRINTS" id="PR00081">
    <property type="entry name" value="GDHRDH"/>
</dbReference>
<evidence type="ECO:0000313" key="5">
    <source>
        <dbReference type="Proteomes" id="UP000017404"/>
    </source>
</evidence>
<name>V2V281_9GAMM</name>
<dbReference type="GO" id="GO:0048038">
    <property type="term" value="F:quinone binding"/>
    <property type="evidence" value="ECO:0007669"/>
    <property type="project" value="TreeGrafter"/>
</dbReference>
<reference evidence="4 5" key="1">
    <citation type="submission" date="2013-10" db="EMBL/GenBank/DDBJ databases">
        <title>The Genome Sequence of Acinetobacter tjernbergiae CIP107465.</title>
        <authorList>
            <consortium name="The Broad Institute Genomics Platform"/>
            <consortium name="The Broad Institute Genome Sequencing Center for Infectious Disease"/>
            <person name="Cerqueira G."/>
            <person name="Feldgarden M."/>
            <person name="Courvalin P."/>
            <person name="Grillot-Courvalin C."/>
            <person name="Clermont D."/>
            <person name="Rocha E."/>
            <person name="Yoon E.-J."/>
            <person name="Nemec A."/>
            <person name="Young S.K."/>
            <person name="Zeng Q."/>
            <person name="Gargeya S."/>
            <person name="Fitzgerald M."/>
            <person name="Abouelleil A."/>
            <person name="Alvarado L."/>
            <person name="Berlin A.M."/>
            <person name="Chapman S.B."/>
            <person name="Gainer-Dewar J."/>
            <person name="Goldberg J."/>
            <person name="Gnerre S."/>
            <person name="Griggs A."/>
            <person name="Gujja S."/>
            <person name="Hansen M."/>
            <person name="Howarth C."/>
            <person name="Imamovic A."/>
            <person name="Ireland A."/>
            <person name="Larimer J."/>
            <person name="McCowan C."/>
            <person name="Murphy C."/>
            <person name="Pearson M."/>
            <person name="Poon T.W."/>
            <person name="Priest M."/>
            <person name="Roberts A."/>
            <person name="Saif S."/>
            <person name="Shea T."/>
            <person name="Sykes S."/>
            <person name="Wortman J."/>
            <person name="Nusbaum C."/>
            <person name="Birren B."/>
        </authorList>
    </citation>
    <scope>NUCLEOTIDE SEQUENCE [LARGE SCALE GENOMIC DNA]</scope>
    <source>
        <strain evidence="4 5">CIP 107465</strain>
    </source>
</reference>
<evidence type="ECO:0000256" key="1">
    <source>
        <dbReference type="ARBA" id="ARBA00006484"/>
    </source>
</evidence>
<evidence type="ECO:0000313" key="4">
    <source>
        <dbReference type="EMBL" id="ESK55025.1"/>
    </source>
</evidence>
<protein>
    <recommendedName>
        <fullName evidence="6">3-oxoacyl-[acyl-carrier-protein] reductase</fullName>
    </recommendedName>
</protein>
<dbReference type="Gene3D" id="3.40.50.720">
    <property type="entry name" value="NAD(P)-binding Rossmann-like Domain"/>
    <property type="match status" value="1"/>
</dbReference>
<dbReference type="EMBL" id="AYEV01000022">
    <property type="protein sequence ID" value="ESK55025.1"/>
    <property type="molecule type" value="Genomic_DNA"/>
</dbReference>
<dbReference type="AlphaFoldDB" id="V2V281"/>
<dbReference type="STRING" id="202955.GCA_000759995_02229"/>
<dbReference type="CDD" id="cd05233">
    <property type="entry name" value="SDR_c"/>
    <property type="match status" value="1"/>
</dbReference>
<dbReference type="SUPFAM" id="SSF51735">
    <property type="entry name" value="NAD(P)-binding Rossmann-fold domains"/>
    <property type="match status" value="1"/>
</dbReference>
<dbReference type="PATRIC" id="fig|1120928.5.peg.2220"/>
<dbReference type="GO" id="GO:0006633">
    <property type="term" value="P:fatty acid biosynthetic process"/>
    <property type="evidence" value="ECO:0007669"/>
    <property type="project" value="TreeGrafter"/>
</dbReference>
<accession>V2V281</accession>
<dbReference type="InterPro" id="IPR002347">
    <property type="entry name" value="SDR_fam"/>
</dbReference>
<dbReference type="PRINTS" id="PR00080">
    <property type="entry name" value="SDRFAMILY"/>
</dbReference>
<sequence>MMKKMVITGASQGIGQAIAQKFLDQHYEVHNISRHVPQYTHAHLHHWQADMLQYKQLKSVMEQIGRFDILINNAGYMNTLTASSYTWDELYNIMNVNLIHTMQLSIDVAENVFKTQQSGRIISIASIAGQIGHPDIWYGISKAGLINGMRSLARSHAQYHIQTFSIAPGPVETQMMQKIPIERQKRLKEATLNQQFCQAQEIADMAFWLADAAPTCLSGEVFDLNNGVNYR</sequence>
<dbReference type="PANTHER" id="PTHR42760:SF133">
    <property type="entry name" value="3-OXOACYL-[ACYL-CARRIER-PROTEIN] REDUCTASE"/>
    <property type="match status" value="1"/>
</dbReference>
<comment type="similarity">
    <text evidence="1 3">Belongs to the short-chain dehydrogenases/reductases (SDR) family.</text>
</comment>
<evidence type="ECO:0000256" key="2">
    <source>
        <dbReference type="ARBA" id="ARBA00023002"/>
    </source>
</evidence>
<evidence type="ECO:0000256" key="3">
    <source>
        <dbReference type="RuleBase" id="RU000363"/>
    </source>
</evidence>
<dbReference type="PANTHER" id="PTHR42760">
    <property type="entry name" value="SHORT-CHAIN DEHYDROGENASES/REDUCTASES FAMILY MEMBER"/>
    <property type="match status" value="1"/>
</dbReference>